<reference evidence="5 6" key="1">
    <citation type="submission" date="2015-11" db="EMBL/GenBank/DDBJ databases">
        <authorList>
            <consortium name="Pathogen Informatics"/>
        </authorList>
    </citation>
    <scope>NUCLEOTIDE SEQUENCE [LARGE SCALE GENOMIC DNA]</scope>
    <source>
        <strain evidence="3 5">006A-0059</strain>
        <strain evidence="4 6">007A-0283</strain>
    </source>
</reference>
<feature type="signal peptide" evidence="2">
    <location>
        <begin position="1"/>
        <end position="24"/>
    </location>
</feature>
<keyword evidence="1" id="KW-1133">Transmembrane helix</keyword>
<accession>A0A9W5ES41</accession>
<dbReference type="Pfam" id="PF04307">
    <property type="entry name" value="YdjM"/>
    <property type="match status" value="1"/>
</dbReference>
<evidence type="ECO:0000313" key="6">
    <source>
        <dbReference type="Proteomes" id="UP000052245"/>
    </source>
</evidence>
<protein>
    <submittedName>
        <fullName evidence="3">Inner membrane protein ydjM</fullName>
    </submittedName>
</protein>
<organism evidence="3 5">
    <name type="scientific">Campylobacter hyointestinalis subsp. hyointestinalis</name>
    <dbReference type="NCBI Taxonomy" id="91352"/>
    <lineage>
        <taxon>Bacteria</taxon>
        <taxon>Pseudomonadati</taxon>
        <taxon>Campylobacterota</taxon>
        <taxon>Epsilonproteobacteria</taxon>
        <taxon>Campylobacterales</taxon>
        <taxon>Campylobacteraceae</taxon>
        <taxon>Campylobacter</taxon>
    </lineage>
</organism>
<evidence type="ECO:0000313" key="4">
    <source>
        <dbReference type="EMBL" id="CUU71473.1"/>
    </source>
</evidence>
<dbReference type="Proteomes" id="UP000052245">
    <property type="component" value="Unassembled WGS sequence"/>
</dbReference>
<keyword evidence="5" id="KW-1185">Reference proteome</keyword>
<dbReference type="RefSeq" id="WP_059425515.1">
    <property type="nucleotide sequence ID" value="NZ_FAVB01000001.1"/>
</dbReference>
<feature type="chain" id="PRO_5014239519" evidence="2">
    <location>
        <begin position="25"/>
        <end position="194"/>
    </location>
</feature>
<evidence type="ECO:0000256" key="1">
    <source>
        <dbReference type="SAM" id="Phobius"/>
    </source>
</evidence>
<dbReference type="PANTHER" id="PTHR35531">
    <property type="entry name" value="INNER MEMBRANE PROTEIN YBCI-RELATED"/>
    <property type="match status" value="1"/>
</dbReference>
<proteinExistence type="predicted"/>
<dbReference type="AlphaFoldDB" id="A0A0S4RIW8"/>
<evidence type="ECO:0000313" key="5">
    <source>
        <dbReference type="Proteomes" id="UP000052237"/>
    </source>
</evidence>
<dbReference type="EMBL" id="FAVC01000001">
    <property type="protein sequence ID" value="CUU71473.1"/>
    <property type="molecule type" value="Genomic_DNA"/>
</dbReference>
<dbReference type="Proteomes" id="UP000052237">
    <property type="component" value="Unassembled WGS sequence"/>
</dbReference>
<evidence type="ECO:0000256" key="2">
    <source>
        <dbReference type="SAM" id="SignalP"/>
    </source>
</evidence>
<dbReference type="InterPro" id="IPR007404">
    <property type="entry name" value="YdjM-like"/>
</dbReference>
<name>A0A0S4RIW8_CAMHY</name>
<accession>A0A0S4RIW8</accession>
<keyword evidence="2" id="KW-0732">Signal</keyword>
<feature type="transmembrane region" description="Helical" evidence="1">
    <location>
        <begin position="158"/>
        <end position="175"/>
    </location>
</feature>
<feature type="transmembrane region" description="Helical" evidence="1">
    <location>
        <begin position="77"/>
        <end position="95"/>
    </location>
</feature>
<gene>
    <name evidence="3" type="primary">ydjM</name>
    <name evidence="4" type="synonym">ydjM_1</name>
    <name evidence="3" type="ORF">ERS686654_00169</name>
    <name evidence="4" type="ORF">ERS739223_00260</name>
</gene>
<keyword evidence="1" id="KW-0472">Membrane</keyword>
<keyword evidence="1" id="KW-0812">Transmembrane</keyword>
<comment type="caution">
    <text evidence="3">The sequence shown here is derived from an EMBL/GenBank/DDBJ whole genome shotgun (WGS) entry which is preliminary data.</text>
</comment>
<feature type="transmembrane region" description="Helical" evidence="1">
    <location>
        <begin position="101"/>
        <end position="117"/>
    </location>
</feature>
<dbReference type="EMBL" id="FAVB01000001">
    <property type="protein sequence ID" value="CUU69554.1"/>
    <property type="molecule type" value="Genomic_DNA"/>
</dbReference>
<sequence>MIAKTHVSFALCVALAPISLASFALDFEIDRELLGIFMASVFLGSLFPDIDEPNSKIGRKFTGVSNLIKAVFGHRGVTHFFIIPTIFTLVFLLFLPKNLNLAVAGAGFIIGYFLHILGDALTKSGIKDAFYPFFKGKVFALLPVEFRFYTNSAFERTVLLPTLVFIISMEIYAIFGDKIPLDKLINEFQILSIF</sequence>
<evidence type="ECO:0000313" key="3">
    <source>
        <dbReference type="EMBL" id="CUU69554.1"/>
    </source>
</evidence>
<dbReference type="PANTHER" id="PTHR35531:SF1">
    <property type="entry name" value="INNER MEMBRANE PROTEIN YBCI-RELATED"/>
    <property type="match status" value="1"/>
</dbReference>